<keyword evidence="1" id="KW-0812">Transmembrane</keyword>
<gene>
    <name evidence="2" type="ORF">ACFQKB_06405</name>
</gene>
<evidence type="ECO:0008006" key="4">
    <source>
        <dbReference type="Google" id="ProtNLM"/>
    </source>
</evidence>
<dbReference type="Proteomes" id="UP001596380">
    <property type="component" value="Unassembled WGS sequence"/>
</dbReference>
<proteinExistence type="predicted"/>
<comment type="caution">
    <text evidence="2">The sequence shown here is derived from an EMBL/GenBank/DDBJ whole genome shotgun (WGS) entry which is preliminary data.</text>
</comment>
<evidence type="ECO:0000313" key="2">
    <source>
        <dbReference type="EMBL" id="MFC6879395.1"/>
    </source>
</evidence>
<evidence type="ECO:0000313" key="3">
    <source>
        <dbReference type="Proteomes" id="UP001596380"/>
    </source>
</evidence>
<dbReference type="RefSeq" id="WP_160824017.1">
    <property type="nucleotide sequence ID" value="NZ_JBHSXS010000002.1"/>
</dbReference>
<sequence>MVDAEARVRCETSYAPMGVIGFALMWIFSMVGLATDRKPSDRGYAWSLLVLGGLLILTICVGLIRSHYVLRVIEFTRAQVRFESPARVRTVPIAEVSAVLVEHSGDTEKGYQETSLQVQWRHRRKRIVFEHDPALGPALVRLLPWQVPVHEQWLDLSEPDPT</sequence>
<protein>
    <recommendedName>
        <fullName evidence="4">PH domain-containing protein</fullName>
    </recommendedName>
</protein>
<keyword evidence="3" id="KW-1185">Reference proteome</keyword>
<keyword evidence="1" id="KW-1133">Transmembrane helix</keyword>
<dbReference type="EMBL" id="JBHSXS010000002">
    <property type="protein sequence ID" value="MFC6879395.1"/>
    <property type="molecule type" value="Genomic_DNA"/>
</dbReference>
<name>A0ABW2CFY3_9ACTN</name>
<reference evidence="3" key="1">
    <citation type="journal article" date="2019" name="Int. J. Syst. Evol. Microbiol.">
        <title>The Global Catalogue of Microorganisms (GCM) 10K type strain sequencing project: providing services to taxonomists for standard genome sequencing and annotation.</title>
        <authorList>
            <consortium name="The Broad Institute Genomics Platform"/>
            <consortium name="The Broad Institute Genome Sequencing Center for Infectious Disease"/>
            <person name="Wu L."/>
            <person name="Ma J."/>
        </authorList>
    </citation>
    <scope>NUCLEOTIDE SEQUENCE [LARGE SCALE GENOMIC DNA]</scope>
    <source>
        <strain evidence="3">JCM 3369</strain>
    </source>
</reference>
<feature type="transmembrane region" description="Helical" evidence="1">
    <location>
        <begin position="12"/>
        <end position="32"/>
    </location>
</feature>
<keyword evidence="1" id="KW-0472">Membrane</keyword>
<evidence type="ECO:0000256" key="1">
    <source>
        <dbReference type="SAM" id="Phobius"/>
    </source>
</evidence>
<feature type="transmembrane region" description="Helical" evidence="1">
    <location>
        <begin position="44"/>
        <end position="64"/>
    </location>
</feature>
<organism evidence="2 3">
    <name type="scientific">Actinomadura yumaensis</name>
    <dbReference type="NCBI Taxonomy" id="111807"/>
    <lineage>
        <taxon>Bacteria</taxon>
        <taxon>Bacillati</taxon>
        <taxon>Actinomycetota</taxon>
        <taxon>Actinomycetes</taxon>
        <taxon>Streptosporangiales</taxon>
        <taxon>Thermomonosporaceae</taxon>
        <taxon>Actinomadura</taxon>
    </lineage>
</organism>
<accession>A0ABW2CFY3</accession>